<organism evidence="2 3">
    <name type="scientific">Euplotes crassus</name>
    <dbReference type="NCBI Taxonomy" id="5936"/>
    <lineage>
        <taxon>Eukaryota</taxon>
        <taxon>Sar</taxon>
        <taxon>Alveolata</taxon>
        <taxon>Ciliophora</taxon>
        <taxon>Intramacronucleata</taxon>
        <taxon>Spirotrichea</taxon>
        <taxon>Hypotrichia</taxon>
        <taxon>Euplotida</taxon>
        <taxon>Euplotidae</taxon>
        <taxon>Moneuplotes</taxon>
    </lineage>
</organism>
<accession>A0AAD1YAK5</accession>
<protein>
    <submittedName>
        <fullName evidence="2">Uncharacterized protein</fullName>
    </submittedName>
</protein>
<evidence type="ECO:0000256" key="1">
    <source>
        <dbReference type="SAM" id="MobiDB-lite"/>
    </source>
</evidence>
<name>A0AAD1YAK5_EUPCR</name>
<feature type="region of interest" description="Disordered" evidence="1">
    <location>
        <begin position="46"/>
        <end position="81"/>
    </location>
</feature>
<sequence>MKELAARKPVVLLQSICTPIMKISQNKEGNFNPQNKQELDQLSSIFKNTRDRKASRSSKVSRLSRAEKNNRGPRLSNRSVAQGDVFSQKDLKIVDKIVSLLKQKATKLSKQNSQDDPKLSEKLKLLGKIIQNVTKCKKFINKKKSHKLEQEIDNLVPSVKKELKIFKKDFAKEIKAIHRLKYQQKEPNNFSLYKLRPEIQEMIKNAFQEKNRKKGSKRATTRYKKVRNKNNDIDRYSICVSRCPDDEVPEETLSPLKVITEKKLSGLDLKKVYSNKNSAKDNSNILAKKKGRESIFTPNRRTIKNNDLRSINNRTVAKPKMFYPKSPPNESAVGSDDNKDKLKRPKRRGRIRLFSNQERIKKRMSKIGKESTINQITKNIERLTSAVQYSKEKCKSKIKNRSSIVSNRREKSRNRVPDTMSLNPASHKDRRYLRIIKERIKTKKISSSGLDFREKHKNSIKSPFVKRKTKKSINMGNTMFQTNNYNLPQLNSTSPQGNTQQIGGMNSPPILESPMENQLFRNRFRVKSPEIRVNSPQEARKRSRIGSIRSPLVKPTRRARNKFSTTRQMAKVRNLKQKNQRFSKIYTKTIAFNK</sequence>
<proteinExistence type="predicted"/>
<dbReference type="Proteomes" id="UP001295684">
    <property type="component" value="Unassembled WGS sequence"/>
</dbReference>
<evidence type="ECO:0000313" key="2">
    <source>
        <dbReference type="EMBL" id="CAI2387675.1"/>
    </source>
</evidence>
<dbReference type="AlphaFoldDB" id="A0AAD1YAK5"/>
<feature type="compositionally biased region" description="Basic and acidic residues" evidence="1">
    <location>
        <begin position="407"/>
        <end position="416"/>
    </location>
</feature>
<reference evidence="2" key="1">
    <citation type="submission" date="2023-07" db="EMBL/GenBank/DDBJ databases">
        <authorList>
            <consortium name="AG Swart"/>
            <person name="Singh M."/>
            <person name="Singh A."/>
            <person name="Seah K."/>
            <person name="Emmerich C."/>
        </authorList>
    </citation>
    <scope>NUCLEOTIDE SEQUENCE</scope>
    <source>
        <strain evidence="2">DP1</strain>
    </source>
</reference>
<evidence type="ECO:0000313" key="3">
    <source>
        <dbReference type="Proteomes" id="UP001295684"/>
    </source>
</evidence>
<comment type="caution">
    <text evidence="2">The sequence shown here is derived from an EMBL/GenBank/DDBJ whole genome shotgun (WGS) entry which is preliminary data.</text>
</comment>
<feature type="region of interest" description="Disordered" evidence="1">
    <location>
        <begin position="399"/>
        <end position="424"/>
    </location>
</feature>
<gene>
    <name evidence="2" type="ORF">ECRASSUSDP1_LOCUS29309</name>
</gene>
<feature type="region of interest" description="Disordered" evidence="1">
    <location>
        <begin position="316"/>
        <end position="349"/>
    </location>
</feature>
<dbReference type="EMBL" id="CAMPGE010030167">
    <property type="protein sequence ID" value="CAI2387675.1"/>
    <property type="molecule type" value="Genomic_DNA"/>
</dbReference>
<keyword evidence="3" id="KW-1185">Reference proteome</keyword>